<dbReference type="AlphaFoldDB" id="A0A1M5XAF6"/>
<evidence type="ECO:0000313" key="2">
    <source>
        <dbReference type="EMBL" id="SHH96810.1"/>
    </source>
</evidence>
<organism evidence="2 3">
    <name type="scientific">Bradyrhizobium erythrophlei</name>
    <dbReference type="NCBI Taxonomy" id="1437360"/>
    <lineage>
        <taxon>Bacteria</taxon>
        <taxon>Pseudomonadati</taxon>
        <taxon>Pseudomonadota</taxon>
        <taxon>Alphaproteobacteria</taxon>
        <taxon>Hyphomicrobiales</taxon>
        <taxon>Nitrobacteraceae</taxon>
        <taxon>Bradyrhizobium</taxon>
    </lineage>
</organism>
<name>A0A1M5XAF6_9BRAD</name>
<evidence type="ECO:0000256" key="1">
    <source>
        <dbReference type="SAM" id="MobiDB-lite"/>
    </source>
</evidence>
<dbReference type="Proteomes" id="UP000189796">
    <property type="component" value="Chromosome I"/>
</dbReference>
<feature type="region of interest" description="Disordered" evidence="1">
    <location>
        <begin position="1"/>
        <end position="36"/>
    </location>
</feature>
<sequence>MSDMTETATTDERRDRGGRFVIGGKPGPGRPPGARSKLGEAFLEDLRDAWNEHGKEALRRCATEDPSQFCRIISNLLPRDIDINLAATVDAVSFAARFRAAVELLHDEPQGKLKIIEHENAGHRR</sequence>
<dbReference type="RefSeq" id="WP_079605441.1">
    <property type="nucleotide sequence ID" value="NZ_LT670817.1"/>
</dbReference>
<gene>
    <name evidence="2" type="ORF">SAMN05443248_7178</name>
</gene>
<evidence type="ECO:0000313" key="3">
    <source>
        <dbReference type="Proteomes" id="UP000189796"/>
    </source>
</evidence>
<protein>
    <submittedName>
        <fullName evidence="2">Uncharacterized protein</fullName>
    </submittedName>
</protein>
<dbReference type="OrthoDB" id="8254959at2"/>
<dbReference type="EMBL" id="LT670817">
    <property type="protein sequence ID" value="SHH96810.1"/>
    <property type="molecule type" value="Genomic_DNA"/>
</dbReference>
<reference evidence="2 3" key="1">
    <citation type="submission" date="2016-11" db="EMBL/GenBank/DDBJ databases">
        <authorList>
            <person name="Jaros S."/>
            <person name="Januszkiewicz K."/>
            <person name="Wedrychowicz H."/>
        </authorList>
    </citation>
    <scope>NUCLEOTIDE SEQUENCE [LARGE SCALE GENOMIC DNA]</scope>
    <source>
        <strain evidence="2 3">GAS138</strain>
    </source>
</reference>
<accession>A0A1M5XAF6</accession>
<proteinExistence type="predicted"/>